<dbReference type="KEGG" id="msw:MSSIT_0163"/>
<keyword evidence="4" id="KW-1185">Reference proteome</keyword>
<dbReference type="RefSeq" id="WP_197080318.1">
    <property type="nucleotide sequence ID" value="NZ_CP009506.1"/>
</dbReference>
<gene>
    <name evidence="3" type="ORF">MSSIT_0163</name>
</gene>
<dbReference type="AlphaFoldDB" id="A0A0E3P0N0"/>
<dbReference type="InterPro" id="IPR006680">
    <property type="entry name" value="Amidohydro-rel"/>
</dbReference>
<dbReference type="InterPro" id="IPR032466">
    <property type="entry name" value="Metal_Hydrolase"/>
</dbReference>
<dbReference type="GO" id="GO:0016787">
    <property type="term" value="F:hydrolase activity"/>
    <property type="evidence" value="ECO:0007669"/>
    <property type="project" value="InterPro"/>
</dbReference>
<proteinExistence type="predicted"/>
<feature type="domain" description="Amidohydrolase-related" evidence="2">
    <location>
        <begin position="173"/>
        <end position="339"/>
    </location>
</feature>
<organism evidence="3 4">
    <name type="scientific">Methanosarcina siciliae T4/M</name>
    <dbReference type="NCBI Taxonomy" id="1434120"/>
    <lineage>
        <taxon>Archaea</taxon>
        <taxon>Methanobacteriati</taxon>
        <taxon>Methanobacteriota</taxon>
        <taxon>Stenosarchaea group</taxon>
        <taxon>Methanomicrobia</taxon>
        <taxon>Methanosarcinales</taxon>
        <taxon>Methanosarcinaceae</taxon>
        <taxon>Methanosarcina</taxon>
    </lineage>
</organism>
<dbReference type="Pfam" id="PF04909">
    <property type="entry name" value="Amidohydro_2"/>
    <property type="match status" value="1"/>
</dbReference>
<dbReference type="OrthoDB" id="383771at2157"/>
<evidence type="ECO:0000256" key="1">
    <source>
        <dbReference type="SAM" id="MobiDB-lite"/>
    </source>
</evidence>
<dbReference type="GeneID" id="24858917"/>
<protein>
    <submittedName>
        <fullName evidence="3">5-oxo-L-prolinase, putative</fullName>
    </submittedName>
</protein>
<feature type="region of interest" description="Disordered" evidence="1">
    <location>
        <begin position="1"/>
        <end position="39"/>
    </location>
</feature>
<evidence type="ECO:0000259" key="2">
    <source>
        <dbReference type="Pfam" id="PF04909"/>
    </source>
</evidence>
<sequence>MEVSETQIKFPAEFLKEKSGEPEESEEASKASPEVPKGPIDMHLHFVDFLQRTDGMQALLREMNNANIARTVVFGLPVKKKWEFFEPDMPQYYLDDNSKCYYYALADQIVAEHYMQLSPAEQKRIAPTLCGFNPTDKCAIYYIEEMFKKFPIWKGIGELLLRHDDLTNLTLEETARVNHPALYEVFEFCAEKGLPVNVHQNSTSVGTHDRFEYLHEMMGVLESHPDTTIVWAHCGASRRVTGKKYWEMIDLTLDNYPNLHVDISWVVYDDIICKENSKVPKEKWVKLIEKHSSRFMIGSDLCGHFDKLGQTMARYNELIKLLPADVAKKLLWENAEKLWFE</sequence>
<reference evidence="3 4" key="1">
    <citation type="submission" date="2014-07" db="EMBL/GenBank/DDBJ databases">
        <title>Methanogenic archaea and the global carbon cycle.</title>
        <authorList>
            <person name="Henriksen J.R."/>
            <person name="Luke J."/>
            <person name="Reinhart S."/>
            <person name="Benedict M.N."/>
            <person name="Youngblut N.D."/>
            <person name="Metcalf M.E."/>
            <person name="Whitaker R.J."/>
            <person name="Metcalf W.W."/>
        </authorList>
    </citation>
    <scope>NUCLEOTIDE SEQUENCE [LARGE SCALE GENOMIC DNA]</scope>
    <source>
        <strain evidence="3 4">T4/M</strain>
    </source>
</reference>
<dbReference type="HOGENOM" id="CLU_059515_0_0_2"/>
<dbReference type="Gene3D" id="3.20.20.140">
    <property type="entry name" value="Metal-dependent hydrolases"/>
    <property type="match status" value="1"/>
</dbReference>
<evidence type="ECO:0000313" key="3">
    <source>
        <dbReference type="EMBL" id="AKB26882.1"/>
    </source>
</evidence>
<dbReference type="EMBL" id="CP009506">
    <property type="protein sequence ID" value="AKB26882.1"/>
    <property type="molecule type" value="Genomic_DNA"/>
</dbReference>
<evidence type="ECO:0000313" key="4">
    <source>
        <dbReference type="Proteomes" id="UP000033111"/>
    </source>
</evidence>
<dbReference type="PATRIC" id="fig|1434120.4.peg.219"/>
<name>A0A0E3P0N0_9EURY</name>
<accession>A0A0E3P0N0</accession>
<dbReference type="SUPFAM" id="SSF51556">
    <property type="entry name" value="Metallo-dependent hydrolases"/>
    <property type="match status" value="1"/>
</dbReference>
<dbReference type="Proteomes" id="UP000033111">
    <property type="component" value="Chromosome"/>
</dbReference>